<dbReference type="SUPFAM" id="SSF54427">
    <property type="entry name" value="NTF2-like"/>
    <property type="match status" value="1"/>
</dbReference>
<dbReference type="PANTHER" id="PTHR31723:SF4">
    <property type="entry name" value="PATHOGENESIS-RELATED FAMILY PROTEIN"/>
    <property type="match status" value="1"/>
</dbReference>
<reference evidence="1 2" key="1">
    <citation type="submission" date="2019-01" db="EMBL/GenBank/DDBJ databases">
        <title>Sequencing of cultivated peanut Arachis hypogaea provides insights into genome evolution and oil improvement.</title>
        <authorList>
            <person name="Chen X."/>
        </authorList>
    </citation>
    <scope>NUCLEOTIDE SEQUENCE [LARGE SCALE GENOMIC DNA]</scope>
    <source>
        <strain evidence="2">cv. Fuhuasheng</strain>
        <tissue evidence="1">Leaves</tissue>
    </source>
</reference>
<proteinExistence type="predicted"/>
<dbReference type="AlphaFoldDB" id="A0A444Y3N2"/>
<sequence>MAEKGGDSGSEEKKAVVYGDKYRTILEDEVHNTHWRHGGPPLFDAVNKLFEQGRTKEWPKGSLEETVQNAVKLWEMELSHKTRLQDFRSINPDKFMLSVNGFDVVTREKGRKGLNGEETLRLGSYNALLKNTLPEQFQFYKASEETYESSHEAFRTAMPRGFAWEVIKVYSGPPLVTYKFRHWGFFEGPFRGHAPTGEMVEFFGIGVMKHRPHLMDRRSPPPCHAGESPFSAVVKSLQINNSTEGNNNIRGVFAFNLMLPPQHANLALRNVFLSVFLLKGKAASVSRSGFESLPLGLPRIAVAASRASFFRPKKIEKHKPSLSRSLLSPPELNSLSKSKEVTNRNPNLYSSIDIAVLFTTTVPPFFPPPHRSSAKRMFEKRNKLKEHQTDEKSALELGEEVDETLRAEEVEIYYDPSDIFGVLLKGHPQDDNKAMHHLHQDSKHTHACPFAN</sequence>
<dbReference type="Proteomes" id="UP000289738">
    <property type="component" value="Chromosome B08"/>
</dbReference>
<dbReference type="Gene3D" id="3.10.450.50">
    <property type="match status" value="1"/>
</dbReference>
<dbReference type="InterPro" id="IPR032710">
    <property type="entry name" value="NTF2-like_dom_sf"/>
</dbReference>
<dbReference type="EMBL" id="SDMP01000018">
    <property type="protein sequence ID" value="RYQ96518.1"/>
    <property type="molecule type" value="Genomic_DNA"/>
</dbReference>
<evidence type="ECO:0000313" key="1">
    <source>
        <dbReference type="EMBL" id="RYQ96518.1"/>
    </source>
</evidence>
<accession>A0A444Y3N2</accession>
<dbReference type="STRING" id="3818.A0A444Y3N2"/>
<organism evidence="1 2">
    <name type="scientific">Arachis hypogaea</name>
    <name type="common">Peanut</name>
    <dbReference type="NCBI Taxonomy" id="3818"/>
    <lineage>
        <taxon>Eukaryota</taxon>
        <taxon>Viridiplantae</taxon>
        <taxon>Streptophyta</taxon>
        <taxon>Embryophyta</taxon>
        <taxon>Tracheophyta</taxon>
        <taxon>Spermatophyta</taxon>
        <taxon>Magnoliopsida</taxon>
        <taxon>eudicotyledons</taxon>
        <taxon>Gunneridae</taxon>
        <taxon>Pentapetalae</taxon>
        <taxon>rosids</taxon>
        <taxon>fabids</taxon>
        <taxon>Fabales</taxon>
        <taxon>Fabaceae</taxon>
        <taxon>Papilionoideae</taxon>
        <taxon>50 kb inversion clade</taxon>
        <taxon>dalbergioids sensu lato</taxon>
        <taxon>Dalbergieae</taxon>
        <taxon>Pterocarpus clade</taxon>
        <taxon>Arachis</taxon>
    </lineage>
</organism>
<protein>
    <recommendedName>
        <fullName evidence="3">Pathogen-related protein</fullName>
    </recommendedName>
</protein>
<dbReference type="InterPro" id="IPR053218">
    <property type="entry name" value="Pathogen-related_defense"/>
</dbReference>
<dbReference type="PANTHER" id="PTHR31723">
    <property type="entry name" value="PATHOGENESIS-RELATED FAMILY PROTEIN"/>
    <property type="match status" value="1"/>
</dbReference>
<evidence type="ECO:0000313" key="2">
    <source>
        <dbReference type="Proteomes" id="UP000289738"/>
    </source>
</evidence>
<keyword evidence="2" id="KW-1185">Reference proteome</keyword>
<evidence type="ECO:0008006" key="3">
    <source>
        <dbReference type="Google" id="ProtNLM"/>
    </source>
</evidence>
<gene>
    <name evidence="1" type="ORF">Ahy_B08g092301</name>
</gene>
<name>A0A444Y3N2_ARAHY</name>
<comment type="caution">
    <text evidence="1">The sequence shown here is derived from an EMBL/GenBank/DDBJ whole genome shotgun (WGS) entry which is preliminary data.</text>
</comment>